<evidence type="ECO:0000313" key="1">
    <source>
        <dbReference type="EMBL" id="EKC32514.1"/>
    </source>
</evidence>
<dbReference type="AlphaFoldDB" id="K1QN94"/>
<dbReference type="EMBL" id="JH818272">
    <property type="protein sequence ID" value="EKC32514.1"/>
    <property type="molecule type" value="Genomic_DNA"/>
</dbReference>
<name>K1QN94_MAGGI</name>
<protein>
    <submittedName>
        <fullName evidence="1">Uncharacterized protein</fullName>
    </submittedName>
</protein>
<organism evidence="1">
    <name type="scientific">Magallana gigas</name>
    <name type="common">Pacific oyster</name>
    <name type="synonym">Crassostrea gigas</name>
    <dbReference type="NCBI Taxonomy" id="29159"/>
    <lineage>
        <taxon>Eukaryota</taxon>
        <taxon>Metazoa</taxon>
        <taxon>Spiralia</taxon>
        <taxon>Lophotrochozoa</taxon>
        <taxon>Mollusca</taxon>
        <taxon>Bivalvia</taxon>
        <taxon>Autobranchia</taxon>
        <taxon>Pteriomorphia</taxon>
        <taxon>Ostreida</taxon>
        <taxon>Ostreoidea</taxon>
        <taxon>Ostreidae</taxon>
        <taxon>Magallana</taxon>
    </lineage>
</organism>
<reference evidence="1" key="1">
    <citation type="journal article" date="2012" name="Nature">
        <title>The oyster genome reveals stress adaptation and complexity of shell formation.</title>
        <authorList>
            <person name="Zhang G."/>
            <person name="Fang X."/>
            <person name="Guo X."/>
            <person name="Li L."/>
            <person name="Luo R."/>
            <person name="Xu F."/>
            <person name="Yang P."/>
            <person name="Zhang L."/>
            <person name="Wang X."/>
            <person name="Qi H."/>
            <person name="Xiong Z."/>
            <person name="Que H."/>
            <person name="Xie Y."/>
            <person name="Holland P.W."/>
            <person name="Paps J."/>
            <person name="Zhu Y."/>
            <person name="Wu F."/>
            <person name="Chen Y."/>
            <person name="Wang J."/>
            <person name="Peng C."/>
            <person name="Meng J."/>
            <person name="Yang L."/>
            <person name="Liu J."/>
            <person name="Wen B."/>
            <person name="Zhang N."/>
            <person name="Huang Z."/>
            <person name="Zhu Q."/>
            <person name="Feng Y."/>
            <person name="Mount A."/>
            <person name="Hedgecock D."/>
            <person name="Xu Z."/>
            <person name="Liu Y."/>
            <person name="Domazet-Loso T."/>
            <person name="Du Y."/>
            <person name="Sun X."/>
            <person name="Zhang S."/>
            <person name="Liu B."/>
            <person name="Cheng P."/>
            <person name="Jiang X."/>
            <person name="Li J."/>
            <person name="Fan D."/>
            <person name="Wang W."/>
            <person name="Fu W."/>
            <person name="Wang T."/>
            <person name="Wang B."/>
            <person name="Zhang J."/>
            <person name="Peng Z."/>
            <person name="Li Y."/>
            <person name="Li N."/>
            <person name="Wang J."/>
            <person name="Chen M."/>
            <person name="He Y."/>
            <person name="Tan F."/>
            <person name="Song X."/>
            <person name="Zheng Q."/>
            <person name="Huang R."/>
            <person name="Yang H."/>
            <person name="Du X."/>
            <person name="Chen L."/>
            <person name="Yang M."/>
            <person name="Gaffney P.M."/>
            <person name="Wang S."/>
            <person name="Luo L."/>
            <person name="She Z."/>
            <person name="Ming Y."/>
            <person name="Huang W."/>
            <person name="Zhang S."/>
            <person name="Huang B."/>
            <person name="Zhang Y."/>
            <person name="Qu T."/>
            <person name="Ni P."/>
            <person name="Miao G."/>
            <person name="Wang J."/>
            <person name="Wang Q."/>
            <person name="Steinberg C.E."/>
            <person name="Wang H."/>
            <person name="Li N."/>
            <person name="Qian L."/>
            <person name="Zhang G."/>
            <person name="Li Y."/>
            <person name="Yang H."/>
            <person name="Liu X."/>
            <person name="Wang J."/>
            <person name="Yin Y."/>
            <person name="Wang J."/>
        </authorList>
    </citation>
    <scope>NUCLEOTIDE SEQUENCE [LARGE SCALE GENOMIC DNA]</scope>
    <source>
        <strain evidence="1">05x7-T-G4-1.051#20</strain>
    </source>
</reference>
<dbReference type="HOGENOM" id="CLU_1074615_0_0_1"/>
<proteinExistence type="predicted"/>
<gene>
    <name evidence="1" type="ORF">CGI_10007012</name>
</gene>
<dbReference type="InParanoid" id="K1QN94"/>
<accession>K1QN94</accession>
<sequence>MSVSALIFFSLVSFVVCEQILYDKKHHKAVVVRPGTGCYVYHLNHDQTQESYDDTLRPALEKKIIDALDCSHDIHEVGHHSIDHLSADIKSTCASVPAKMIEALDCSTDIHEVGHHSIDHLSVEIKNACANVPVYGFDQTGCPTSVAMPMTSVSYVIAEQVLYDHKHHRAVIVRPGEGCYEYHMNHQESADSKDDALRPALEAKMIAALNCSPSKTEVGHHSIDHLGQDIKTACSGIPIYGFEQHADCTSNSTTVAPLP</sequence>